<evidence type="ECO:0000313" key="2">
    <source>
        <dbReference type="EMBL" id="CAH1249810.1"/>
    </source>
</evidence>
<organism evidence="2 3">
    <name type="scientific">Branchiostoma lanceolatum</name>
    <name type="common">Common lancelet</name>
    <name type="synonym">Amphioxus lanceolatum</name>
    <dbReference type="NCBI Taxonomy" id="7740"/>
    <lineage>
        <taxon>Eukaryota</taxon>
        <taxon>Metazoa</taxon>
        <taxon>Chordata</taxon>
        <taxon>Cephalochordata</taxon>
        <taxon>Leptocardii</taxon>
        <taxon>Amphioxiformes</taxon>
        <taxon>Branchiostomatidae</taxon>
        <taxon>Branchiostoma</taxon>
    </lineage>
</organism>
<dbReference type="AlphaFoldDB" id="A0A8J9Z8T0"/>
<evidence type="ECO:0000256" key="1">
    <source>
        <dbReference type="SAM" id="MobiDB-lite"/>
    </source>
</evidence>
<dbReference type="Proteomes" id="UP000838412">
    <property type="component" value="Chromosome 17"/>
</dbReference>
<name>A0A8J9Z8T0_BRALA</name>
<sequence>MRTEPPLLSSCFLDFRVAHRRQKPDENGQKTPQPSLCDISGSCSLEELSDQPPGEAETSQGREDIWGGG</sequence>
<reference evidence="2" key="1">
    <citation type="submission" date="2022-01" db="EMBL/GenBank/DDBJ databases">
        <authorList>
            <person name="Braso-Vives M."/>
        </authorList>
    </citation>
    <scope>NUCLEOTIDE SEQUENCE</scope>
</reference>
<dbReference type="EMBL" id="OV696702">
    <property type="protein sequence ID" value="CAH1249810.1"/>
    <property type="molecule type" value="Genomic_DNA"/>
</dbReference>
<protein>
    <submittedName>
        <fullName evidence="2">Hypp8692 protein</fullName>
    </submittedName>
</protein>
<feature type="region of interest" description="Disordered" evidence="1">
    <location>
        <begin position="20"/>
        <end position="69"/>
    </location>
</feature>
<feature type="compositionally biased region" description="Basic and acidic residues" evidence="1">
    <location>
        <begin position="60"/>
        <end position="69"/>
    </location>
</feature>
<keyword evidence="3" id="KW-1185">Reference proteome</keyword>
<evidence type="ECO:0000313" key="3">
    <source>
        <dbReference type="Proteomes" id="UP000838412"/>
    </source>
</evidence>
<accession>A0A8J9Z8T0</accession>
<gene>
    <name evidence="2" type="primary">Hypp8692</name>
    <name evidence="2" type="ORF">BLAG_LOCUS10788</name>
</gene>
<proteinExistence type="predicted"/>